<dbReference type="SUPFAM" id="SSF74853">
    <property type="entry name" value="Lamin A/C globular tail domain"/>
    <property type="match status" value="1"/>
</dbReference>
<dbReference type="InterPro" id="IPR052956">
    <property type="entry name" value="Mesenchyme-surface_protein"/>
</dbReference>
<dbReference type="PROSITE" id="PS51841">
    <property type="entry name" value="LTD"/>
    <property type="match status" value="1"/>
</dbReference>
<feature type="chain" id="PRO_5023129532" evidence="4">
    <location>
        <begin position="26"/>
        <end position="2607"/>
    </location>
</feature>
<dbReference type="RefSeq" id="WP_147167565.1">
    <property type="nucleotide sequence ID" value="NZ_VOOR01000020.1"/>
</dbReference>
<dbReference type="Pfam" id="PF03160">
    <property type="entry name" value="Calx-beta"/>
    <property type="match status" value="3"/>
</dbReference>
<dbReference type="SUPFAM" id="SSF75011">
    <property type="entry name" value="3-carboxy-cis,cis-mucoante lactonizing enzyme"/>
    <property type="match status" value="1"/>
</dbReference>
<dbReference type="Gene3D" id="2.60.40.2030">
    <property type="match status" value="3"/>
</dbReference>
<evidence type="ECO:0000256" key="2">
    <source>
        <dbReference type="ARBA" id="ARBA00022737"/>
    </source>
</evidence>
<reference evidence="6 7" key="1">
    <citation type="submission" date="2019-08" db="EMBL/GenBank/DDBJ databases">
        <title>Genome of Phaeodactylibacter luteus.</title>
        <authorList>
            <person name="Bowman J.P."/>
        </authorList>
    </citation>
    <scope>NUCLEOTIDE SEQUENCE [LARGE SCALE GENOMIC DNA]</scope>
    <source>
        <strain evidence="6 7">KCTC 42180</strain>
    </source>
</reference>
<dbReference type="NCBIfam" id="NF038117">
    <property type="entry name" value="choice_anch_I"/>
    <property type="match status" value="3"/>
</dbReference>
<dbReference type="NCBIfam" id="TIGR04183">
    <property type="entry name" value="Por_Secre_tail"/>
    <property type="match status" value="1"/>
</dbReference>
<dbReference type="InterPro" id="IPR011044">
    <property type="entry name" value="Quino_amine_DH_bsu"/>
</dbReference>
<evidence type="ECO:0000256" key="3">
    <source>
        <dbReference type="ARBA" id="ARBA00022837"/>
    </source>
</evidence>
<dbReference type="InterPro" id="IPR014755">
    <property type="entry name" value="Cu-Rt/internalin_Ig-like"/>
</dbReference>
<dbReference type="SUPFAM" id="SSF51004">
    <property type="entry name" value="C-terminal (heme d1) domain of cytochrome cd1-nitrite reductase"/>
    <property type="match status" value="1"/>
</dbReference>
<dbReference type="Pfam" id="PF22494">
    <property type="entry name" value="choice_anch_I"/>
    <property type="match status" value="3"/>
</dbReference>
<dbReference type="Gene3D" id="2.130.10.10">
    <property type="entry name" value="YVTN repeat-like/Quinoprotein amine dehydrogenase"/>
    <property type="match status" value="3"/>
</dbReference>
<dbReference type="InterPro" id="IPR015943">
    <property type="entry name" value="WD40/YVTN_repeat-like_dom_sf"/>
</dbReference>
<dbReference type="InterPro" id="IPR003644">
    <property type="entry name" value="Calx_beta"/>
</dbReference>
<dbReference type="GO" id="GO:0007154">
    <property type="term" value="P:cell communication"/>
    <property type="evidence" value="ECO:0007669"/>
    <property type="project" value="InterPro"/>
</dbReference>
<dbReference type="InterPro" id="IPR038081">
    <property type="entry name" value="CalX-like_sf"/>
</dbReference>
<keyword evidence="3" id="KW-0106">Calcium</keyword>
<evidence type="ECO:0000313" key="6">
    <source>
        <dbReference type="EMBL" id="TXB63010.1"/>
    </source>
</evidence>
<dbReference type="InterPro" id="IPR055188">
    <property type="entry name" value="Choice_anch_I"/>
</dbReference>
<dbReference type="Gene3D" id="2.60.40.1220">
    <property type="match status" value="1"/>
</dbReference>
<keyword evidence="7" id="KW-1185">Reference proteome</keyword>
<feature type="domain" description="LTD" evidence="5">
    <location>
        <begin position="279"/>
        <end position="404"/>
    </location>
</feature>
<dbReference type="SUPFAM" id="SSF50969">
    <property type="entry name" value="YVTN repeat-like/Quinoprotein amine dehydrogenase"/>
    <property type="match status" value="2"/>
</dbReference>
<proteinExistence type="predicted"/>
<dbReference type="CDD" id="cd00146">
    <property type="entry name" value="PKD"/>
    <property type="match status" value="1"/>
</dbReference>
<dbReference type="InterPro" id="IPR026444">
    <property type="entry name" value="Secre_tail"/>
</dbReference>
<organism evidence="6 7">
    <name type="scientific">Phaeodactylibacter luteus</name>
    <dbReference type="NCBI Taxonomy" id="1564516"/>
    <lineage>
        <taxon>Bacteria</taxon>
        <taxon>Pseudomonadati</taxon>
        <taxon>Bacteroidota</taxon>
        <taxon>Saprospiria</taxon>
        <taxon>Saprospirales</taxon>
        <taxon>Haliscomenobacteraceae</taxon>
        <taxon>Phaeodactylibacter</taxon>
    </lineage>
</organism>
<gene>
    <name evidence="6" type="ORF">FRY97_10910</name>
</gene>
<dbReference type="Pfam" id="PF18962">
    <property type="entry name" value="Por_Secre_tail"/>
    <property type="match status" value="1"/>
</dbReference>
<dbReference type="GO" id="GO:0016020">
    <property type="term" value="C:membrane"/>
    <property type="evidence" value="ECO:0007669"/>
    <property type="project" value="InterPro"/>
</dbReference>
<keyword evidence="2" id="KW-0677">Repeat</keyword>
<dbReference type="Pfam" id="PF00932">
    <property type="entry name" value="LTD"/>
    <property type="match status" value="1"/>
</dbReference>
<name>A0A5C6RMY8_9BACT</name>
<dbReference type="EMBL" id="VOOR01000020">
    <property type="protein sequence ID" value="TXB63010.1"/>
    <property type="molecule type" value="Genomic_DNA"/>
</dbReference>
<dbReference type="InterPro" id="IPR001322">
    <property type="entry name" value="Lamin_tail_dom"/>
</dbReference>
<dbReference type="OrthoDB" id="9803927at2"/>
<keyword evidence="1 4" id="KW-0732">Signal</keyword>
<accession>A0A5C6RMY8</accession>
<dbReference type="PANTHER" id="PTHR46928">
    <property type="entry name" value="MESENCHYME-SPECIFIC CELL SURFACE GLYCOPROTEIN"/>
    <property type="match status" value="1"/>
</dbReference>
<dbReference type="PANTHER" id="PTHR46928:SF1">
    <property type="entry name" value="MESENCHYME-SPECIFIC CELL SURFACE GLYCOPROTEIN"/>
    <property type="match status" value="1"/>
</dbReference>
<dbReference type="InterPro" id="IPR036415">
    <property type="entry name" value="Lamin_tail_dom_sf"/>
</dbReference>
<dbReference type="InterPro" id="IPR011048">
    <property type="entry name" value="Haem_d1_sf"/>
</dbReference>
<dbReference type="Proteomes" id="UP000321580">
    <property type="component" value="Unassembled WGS sequence"/>
</dbReference>
<dbReference type="SUPFAM" id="SSF141072">
    <property type="entry name" value="CalX-like"/>
    <property type="match status" value="2"/>
</dbReference>
<evidence type="ECO:0000256" key="1">
    <source>
        <dbReference type="ARBA" id="ARBA00022729"/>
    </source>
</evidence>
<feature type="signal peptide" evidence="4">
    <location>
        <begin position="1"/>
        <end position="25"/>
    </location>
</feature>
<evidence type="ECO:0000259" key="5">
    <source>
        <dbReference type="PROSITE" id="PS51841"/>
    </source>
</evidence>
<sequence>MQYPYPVIRAWCILLCAAFALPLSAQTEQELFQGFEGNEANPWNFTASPAAYSLPDIDDVWGISNAVNDLSPASGTAFWYMRDLDNPNGGNDGFHTLDFDAVDVSSFVFNTVSFKYYSFGYEDTDSIGYIIETAPGSGFDMSNYVALDGDTQGWQTVFVNLPAGIPTVRLRLMAKQNGGNDYAGFDDIAVFSSVEDFLPPIVLGAELLDENSIRLTYSEPMDVASVENPLNYTTANGTIASIVYSAPGGMEFPFVTITYTEPFLNGQANSLSPGLVTDEAGNFLLEAFTFDWIYNDATPNLVITEILYNPPGSDDLEFIEILNAGNSPAPIGGLQVNSGFSFTFPELELPAGGIVLLAQNEAEAEAFFGMDFYDWGNGEITNGDEEIAITNFSGTLIDTVNYLDESPWPAEADGNGPSIELLDAGLDNNQGANWYANTIPFNGTEILATPGSFTPAITPVAAFADSDLFLLEGQGAQDIIVTLTNPNSLASTLVVNVSPASTAIAGEDYTLSGDTLTFAGSTGGDLTLPLQVLDNSSEGGRYLILELSALENAEAGSDNQLVILIQDNDYATPQAPVEPLVRLSHLGSFASGEVAEIVAHDPATQRLFVTNSATNTLDVIDFSNPAALSNINSIDMSAYGGGINSVAVQNGLVAVAMEAEVKTDNGSVVFFDADGTFLGQAPAGALPDMVVFSPDGTKVLTANEGEPNDDYTIDPEGSVTIIDLSAGAANLTAADAATVSFASFNAQEAELKTAGVRIFGPGATVAQDLEPEFITLSADGNTAYVSCQENNAFVLVDMATATATAVRPLGYKDWSESGPFFDASNRTEGIFFANWPVKSAYMPDAVQFFEAGGQGYIITANEGDARDYDGFTEEFRIGDDEIVLDPGTFPFAEALKNDQLLGRLRITAASGDTDGDGDFDEIVAYGGRSFSIFDAASGALVYDSGSELERVTAADPLYGALFNSDNEENSFKNRSDDKGPEPEAVRVAEINGRLYAFIALERTGGLVLYDVTNPAAPQYLQYLNTRTIETEGGDLGPEDIQVIDAANSPNGKPLVIVSNEISGTIGVFELQATPTVEFAEGTLETFEGIGFETIAFEVTNPGDLPGTIAFTIASASTAEFNVDYRLTALQLQVPAGSTAPITFDLEILDNSHLSGRYLILEADPANSTVQIGEESSMIVLISDTDDFGPQAADNPAVQLSHSGSFALPNGGAAEIVAFDAGTQRLFASNSINNTLEILDFSNPAGISAINSIDLSVYNGAINSVAVYEGLVAVAMEASVKTDPGFVAFFDTDGNLLSTTTVGALPDMLVFTADGQTLLVANEGEPNDDYTIDPEGSVSLIDLSNGPAMAMATTVGFSNFNGDEATLSAQGVRIFGPGATVAQDLEPEYITLSNDGSTAYVACQENNAIIQVDLASAAATGILPLGYKDWAAEGATFDASNRTDEVFFSNWPVKGMYQPDAVSFFNVGGQGYIITANEGDARDYDGYTEEFRIGDDEIVLDADAFPHAEYLKENVLLGRLRITAATGDTDGDGDFDELYAYGGRSFSIFDAASGALVYDSGNEMEQITANDFTYGGLFNSDNEENSFKNRSDDKGPEPEAVVVAEIDGRPYGFIGMERVGGILAYDLSDPAAPQFLQYINTRTLDTEGGDLGPEDLIFVSSAESPDGKAYILAAYEISGTIGVFELQRPSTVEFAQADSQLDEGAGTIQLELSVAEAGGIAGTAQINVLSASTAVEGEDFTLASATVTFDGSAASRFVSLDILDNSSLGGRYLVLEIDADGSSVMVGSNNRHILLINDNDDMAPVAAVDPYVQLSHLGSYFTGGGEGTAEIVAYDGAAQRLFLTNSNNQRVDILDYSDPANVALVSSIDITPFGDNVNSVAVYEGLVAVAIEGAGTADNGMVGFFDTDGVFISSVTVGVLPDMVTFSPDGTKVLTANEGEPNDDYTVDPEGSVSIIDLSNGPAAATVATATFEAFNGQADALRAAGVRIFGPGATVAQDMEPEYITLSEDGTTAYVACQENNALAIVDLATQSITEIRPLGFKDWTAEGVTFDASDRTDGIFFANWPVKGVYHPDAISYFTAGGEGYIITTNEGDARDYDGYTEEFRVKDDEIVLDPTAFPDADLLKEDVLMGRLRITAANGDTDGDGDYDELYAYGGRSFSIFNAATGALVYDSGNDLEQITANDPVFGALFNTTNDENDFKNRSDDKGPEPEAVAVAEIDGSTYAFVGLERVGGIMVYDISNPAAPVYLQYINTRTVETTGGDLGPEGIAFIPASASPDGKPLLAVSNEISGSVAMFELGLNCPVTGLPATVAICEGESATLEITGTYEEVIWSNGDMGELTTVTAAGTYTVMATTDGGCMAADTVVVEVNPLPAIELGEDLSICENEAATLDAGAGFEVYAWSNGAVSPSITVAESGTYSVTVTNAEGCTNTDSITVSVNPLPMANFPMDTVICVEQAYTFDPGMGNLLLINGVPVESFSTEGLEPGAYNIEAVVTNGFGCELPVVLSFVIDVCNSTRDLLTEESFSLFPNPTTGKATIELGRLQGTPYELSVVTVAGQAVQLRQIPASAGAFRAQIDLSGMPTGVYLVRLSSEAGTLTRRLIVE</sequence>
<evidence type="ECO:0000313" key="7">
    <source>
        <dbReference type="Proteomes" id="UP000321580"/>
    </source>
</evidence>
<evidence type="ECO:0000256" key="4">
    <source>
        <dbReference type="SAM" id="SignalP"/>
    </source>
</evidence>
<comment type="caution">
    <text evidence="6">The sequence shown here is derived from an EMBL/GenBank/DDBJ whole genome shotgun (WGS) entry which is preliminary data.</text>
</comment>
<protein>
    <submittedName>
        <fullName evidence="6">T9SS type A sorting domain-containing protein</fullName>
    </submittedName>
</protein>